<dbReference type="CDD" id="cd04301">
    <property type="entry name" value="NAT_SF"/>
    <property type="match status" value="1"/>
</dbReference>
<dbReference type="EC" id="2.3.1.255" evidence="5"/>
<keyword evidence="1 5" id="KW-0808">Transferase</keyword>
<evidence type="ECO:0000256" key="3">
    <source>
        <dbReference type="ARBA" id="ARBA00025786"/>
    </source>
</evidence>
<keyword evidence="2 5" id="KW-0012">Acyltransferase</keyword>
<dbReference type="Pfam" id="PF00583">
    <property type="entry name" value="Acetyltransf_1"/>
    <property type="match status" value="1"/>
</dbReference>
<keyword evidence="6" id="KW-1185">Reference proteome</keyword>
<dbReference type="GO" id="GO:0031415">
    <property type="term" value="C:NatA complex"/>
    <property type="evidence" value="ECO:0007669"/>
    <property type="project" value="InterPro"/>
</dbReference>
<protein>
    <submittedName>
        <fullName evidence="5">N-terminal amino-acid N(Alpha)-acetyltransferase NatA</fullName>
        <ecNumber evidence="5">2.3.1.255</ecNumber>
    </submittedName>
</protein>
<feature type="domain" description="N-acetyltransferase" evidence="4">
    <location>
        <begin position="1"/>
        <end position="126"/>
    </location>
</feature>
<dbReference type="InterPro" id="IPR000182">
    <property type="entry name" value="GNAT_dom"/>
</dbReference>
<dbReference type="GO" id="GO:1990189">
    <property type="term" value="F:protein N-terminal-serine acetyltransferase activity"/>
    <property type="evidence" value="ECO:0007669"/>
    <property type="project" value="TreeGrafter"/>
</dbReference>
<evidence type="ECO:0000313" key="5">
    <source>
        <dbReference type="EMBL" id="WFD38141.1"/>
    </source>
</evidence>
<organism evidence="5 6">
    <name type="scientific">Malassezia japonica</name>
    <dbReference type="NCBI Taxonomy" id="223818"/>
    <lineage>
        <taxon>Eukaryota</taxon>
        <taxon>Fungi</taxon>
        <taxon>Dikarya</taxon>
        <taxon>Basidiomycota</taxon>
        <taxon>Ustilaginomycotina</taxon>
        <taxon>Malasseziomycetes</taxon>
        <taxon>Malasseziales</taxon>
        <taxon>Malasseziaceae</taxon>
        <taxon>Malassezia</taxon>
    </lineage>
</organism>
<dbReference type="InterPro" id="IPR016181">
    <property type="entry name" value="Acyl_CoA_acyltransferase"/>
</dbReference>
<name>A0AAF0F1K6_9BASI</name>
<dbReference type="EMBL" id="CP119958">
    <property type="protein sequence ID" value="WFD38141.1"/>
    <property type="molecule type" value="Genomic_DNA"/>
</dbReference>
<evidence type="ECO:0000256" key="2">
    <source>
        <dbReference type="ARBA" id="ARBA00023315"/>
    </source>
</evidence>
<dbReference type="PANTHER" id="PTHR23091:SF4">
    <property type="entry name" value="N-TERMINAL AMINO-ACID N(ALPHA)-ACETYLTRANSFERASE NATA"/>
    <property type="match status" value="1"/>
</dbReference>
<dbReference type="InterPro" id="IPR045047">
    <property type="entry name" value="Ard1-like"/>
</dbReference>
<comment type="similarity">
    <text evidence="3">Belongs to the acetyltransferase family. ARD1 subfamily.</text>
</comment>
<dbReference type="GeneID" id="85224738"/>
<sequence length="129" mass="14687">MRYYFYHALSWPQLSYVAEDEKGKIVGYILGKMDEDPADGIPNGHVTSISVLRSHRRLGLANKLMTLSQTAMRDTFNAQYVSLHVRETNRAAIALYHETLGFQIHGVEHKYYADGENALAMRLQLQETA</sequence>
<accession>A0AAF0F1K6</accession>
<gene>
    <name evidence="5" type="primary">ARD1</name>
    <name evidence="5" type="ORF">MJAP1_001089</name>
</gene>
<dbReference type="GO" id="GO:1990190">
    <property type="term" value="F:protein-N-terminal-glutamate acetyltransferase activity"/>
    <property type="evidence" value="ECO:0007669"/>
    <property type="project" value="TreeGrafter"/>
</dbReference>
<evidence type="ECO:0000256" key="1">
    <source>
        <dbReference type="ARBA" id="ARBA00022679"/>
    </source>
</evidence>
<evidence type="ECO:0000259" key="4">
    <source>
        <dbReference type="PROSITE" id="PS51186"/>
    </source>
</evidence>
<dbReference type="RefSeq" id="XP_060121038.1">
    <property type="nucleotide sequence ID" value="XM_060265055.1"/>
</dbReference>
<dbReference type="Gene3D" id="3.40.630.30">
    <property type="match status" value="1"/>
</dbReference>
<reference evidence="5" key="1">
    <citation type="submission" date="2023-03" db="EMBL/GenBank/DDBJ databases">
        <title>Mating type loci evolution in Malassezia.</title>
        <authorList>
            <person name="Coelho M.A."/>
        </authorList>
    </citation>
    <scope>NUCLEOTIDE SEQUENCE</scope>
    <source>
        <strain evidence="5">CBS 9431</strain>
    </source>
</reference>
<dbReference type="SUPFAM" id="SSF55729">
    <property type="entry name" value="Acyl-CoA N-acyltransferases (Nat)"/>
    <property type="match status" value="1"/>
</dbReference>
<dbReference type="PROSITE" id="PS51186">
    <property type="entry name" value="GNAT"/>
    <property type="match status" value="1"/>
</dbReference>
<dbReference type="PANTHER" id="PTHR23091">
    <property type="entry name" value="N-TERMINAL ACETYLTRANSFERASE"/>
    <property type="match status" value="1"/>
</dbReference>
<evidence type="ECO:0000313" key="6">
    <source>
        <dbReference type="Proteomes" id="UP001217754"/>
    </source>
</evidence>
<dbReference type="AlphaFoldDB" id="A0AAF0F1K6"/>
<dbReference type="Proteomes" id="UP001217754">
    <property type="component" value="Chromosome 1"/>
</dbReference>
<proteinExistence type="inferred from homology"/>